<proteinExistence type="predicted"/>
<gene>
    <name evidence="3" type="ORF">NEOCIP111885_02316</name>
</gene>
<evidence type="ECO:0000313" key="3">
    <source>
        <dbReference type="EMBL" id="CAG9608599.1"/>
    </source>
</evidence>
<dbReference type="GO" id="GO:0004175">
    <property type="term" value="F:endopeptidase activity"/>
    <property type="evidence" value="ECO:0007669"/>
    <property type="project" value="UniProtKB-ARBA"/>
</dbReference>
<accession>A0A9C7G9T0</accession>
<dbReference type="InterPro" id="IPR003675">
    <property type="entry name" value="Rce1/LyrA-like_dom"/>
</dbReference>
<comment type="caution">
    <text evidence="3">The sequence shown here is derived from an EMBL/GenBank/DDBJ whole genome shotgun (WGS) entry which is preliminary data.</text>
</comment>
<dbReference type="GO" id="GO:0080120">
    <property type="term" value="P:CAAX-box protein maturation"/>
    <property type="evidence" value="ECO:0007669"/>
    <property type="project" value="UniProtKB-ARBA"/>
</dbReference>
<evidence type="ECO:0000256" key="1">
    <source>
        <dbReference type="SAM" id="Phobius"/>
    </source>
</evidence>
<feature type="transmembrane region" description="Helical" evidence="1">
    <location>
        <begin position="158"/>
        <end position="177"/>
    </location>
</feature>
<feature type="transmembrane region" description="Helical" evidence="1">
    <location>
        <begin position="60"/>
        <end position="79"/>
    </location>
</feature>
<dbReference type="AlphaFoldDB" id="A0A9C7G9T0"/>
<dbReference type="EMBL" id="CAKJTG010000011">
    <property type="protein sequence ID" value="CAG9608599.1"/>
    <property type="molecule type" value="Genomic_DNA"/>
</dbReference>
<feature type="transmembrane region" description="Helical" evidence="1">
    <location>
        <begin position="184"/>
        <end position="200"/>
    </location>
</feature>
<sequence length="202" mass="23668">MILSKLNSRILIGFFMAHILLYFTYSDQKVFWYMFTATMLILISYSIIKEEVDDAVPLPTYLTFGLVSGLVLFGLFWLGDFLLELLQIPVQKDISRLYKRFSPTLFWHYLSLMLIAVPGEEIFWRGFIQKRLLRNKGYWWSVIISSLMYASVSLYSGAWILVLAAFISGLFWGTLYVWKRSIPLVIVSHLVFDLFIFILFPL</sequence>
<dbReference type="Proteomes" id="UP000789845">
    <property type="component" value="Unassembled WGS sequence"/>
</dbReference>
<keyword evidence="1" id="KW-0812">Transmembrane</keyword>
<feature type="transmembrane region" description="Helical" evidence="1">
    <location>
        <begin position="31"/>
        <end position="48"/>
    </location>
</feature>
<keyword evidence="1" id="KW-0472">Membrane</keyword>
<name>A0A9C7G9T0_9BACI</name>
<reference evidence="3" key="1">
    <citation type="submission" date="2021-10" db="EMBL/GenBank/DDBJ databases">
        <authorList>
            <person name="Criscuolo A."/>
        </authorList>
    </citation>
    <scope>NUCLEOTIDE SEQUENCE</scope>
    <source>
        <strain evidence="3">CIP111885</strain>
    </source>
</reference>
<feature type="transmembrane region" description="Helical" evidence="1">
    <location>
        <begin position="106"/>
        <end position="124"/>
    </location>
</feature>
<feature type="transmembrane region" description="Helical" evidence="1">
    <location>
        <begin position="7"/>
        <end position="25"/>
    </location>
</feature>
<protein>
    <recommendedName>
        <fullName evidence="2">CAAX prenyl protease 2/Lysostaphin resistance protein A-like domain-containing protein</fullName>
    </recommendedName>
</protein>
<dbReference type="Pfam" id="PF02517">
    <property type="entry name" value="Rce1-like"/>
    <property type="match status" value="1"/>
</dbReference>
<keyword evidence="1" id="KW-1133">Transmembrane helix</keyword>
<organism evidence="3 4">
    <name type="scientific">Pseudoneobacillus rhizosphaerae</name>
    <dbReference type="NCBI Taxonomy" id="2880968"/>
    <lineage>
        <taxon>Bacteria</taxon>
        <taxon>Bacillati</taxon>
        <taxon>Bacillota</taxon>
        <taxon>Bacilli</taxon>
        <taxon>Bacillales</taxon>
        <taxon>Bacillaceae</taxon>
        <taxon>Pseudoneobacillus</taxon>
    </lineage>
</organism>
<evidence type="ECO:0000313" key="4">
    <source>
        <dbReference type="Proteomes" id="UP000789845"/>
    </source>
</evidence>
<evidence type="ECO:0000259" key="2">
    <source>
        <dbReference type="Pfam" id="PF02517"/>
    </source>
</evidence>
<feature type="domain" description="CAAX prenyl protease 2/Lysostaphin resistance protein A-like" evidence="2">
    <location>
        <begin position="104"/>
        <end position="195"/>
    </location>
</feature>
<keyword evidence="4" id="KW-1185">Reference proteome</keyword>